<keyword evidence="3" id="KW-1185">Reference proteome</keyword>
<keyword evidence="1" id="KW-0812">Transmembrane</keyword>
<dbReference type="STRING" id="192814.GCA_900166575_00721"/>
<evidence type="ECO:0000313" key="2">
    <source>
        <dbReference type="EMBL" id="TGB03818.1"/>
    </source>
</evidence>
<reference evidence="2 3" key="1">
    <citation type="journal article" date="2003" name="Int. J. Syst. Evol. Microbiol.">
        <title>Halobacillus salinus sp. nov., isolated from a salt lake on the coast of the East Sea in Korea.</title>
        <authorList>
            <person name="Yoon J.H."/>
            <person name="Kang K.H."/>
            <person name="Park Y.H."/>
        </authorList>
    </citation>
    <scope>NUCLEOTIDE SEQUENCE [LARGE SCALE GENOMIC DNA]</scope>
    <source>
        <strain evidence="2 3">HSL-3</strain>
    </source>
</reference>
<dbReference type="EMBL" id="SRJC01000001">
    <property type="protein sequence ID" value="TGB03818.1"/>
    <property type="molecule type" value="Genomic_DNA"/>
</dbReference>
<keyword evidence="1" id="KW-1133">Transmembrane helix</keyword>
<dbReference type="AlphaFoldDB" id="A0A4Z0H062"/>
<dbReference type="RefSeq" id="WP_135326525.1">
    <property type="nucleotide sequence ID" value="NZ_SRJC01000001.1"/>
</dbReference>
<feature type="transmembrane region" description="Helical" evidence="1">
    <location>
        <begin position="41"/>
        <end position="66"/>
    </location>
</feature>
<accession>A0A4Z0H062</accession>
<proteinExistence type="predicted"/>
<organism evidence="2 3">
    <name type="scientific">Halobacillus salinus</name>
    <dbReference type="NCBI Taxonomy" id="192814"/>
    <lineage>
        <taxon>Bacteria</taxon>
        <taxon>Bacillati</taxon>
        <taxon>Bacillota</taxon>
        <taxon>Bacilli</taxon>
        <taxon>Bacillales</taxon>
        <taxon>Bacillaceae</taxon>
        <taxon>Halobacillus</taxon>
    </lineage>
</organism>
<comment type="caution">
    <text evidence="2">The sequence shown here is derived from an EMBL/GenBank/DDBJ whole genome shotgun (WGS) entry which is preliminary data.</text>
</comment>
<dbReference type="Proteomes" id="UP000297982">
    <property type="component" value="Unassembled WGS sequence"/>
</dbReference>
<gene>
    <name evidence="2" type="ORF">E4663_02070</name>
</gene>
<feature type="transmembrane region" description="Helical" evidence="1">
    <location>
        <begin position="12"/>
        <end position="29"/>
    </location>
</feature>
<sequence length="309" mass="36103">MQNEWMNPFPILLFYVIHAIVVLLIYGLISRRMKEENKATWQWITAVSLFLPVIGELFGLVVWFVAGKWGTNDMLDDYDQYVNYKPLMLEQLRTEAKMSDELLPFTEAFSDEGNKQRKDLILRLINSRIVDKGKYLNLGLNNNDSETVHYAATTMNHLIDNYVKELHLRKQEHETGNASTLEPLLLTYDSYLNSGLLQEAAYKRLEQSYIDLMEEEVSNGVEAKVLFHMLGEAYLSRSQKEQGMTTLTMLTEHFPSEPEGYLSKIRFYYQEKDWKGIQSTLAELRERVPKERIPHNQQFVLDQMWGTAQ</sequence>
<keyword evidence="1" id="KW-0472">Membrane</keyword>
<name>A0A4Z0H062_9BACI</name>
<evidence type="ECO:0000256" key="1">
    <source>
        <dbReference type="SAM" id="Phobius"/>
    </source>
</evidence>
<evidence type="ECO:0000313" key="3">
    <source>
        <dbReference type="Proteomes" id="UP000297982"/>
    </source>
</evidence>
<protein>
    <submittedName>
        <fullName evidence="2">PLDc_N domain-containing protein</fullName>
    </submittedName>
</protein>